<evidence type="ECO:0008006" key="4">
    <source>
        <dbReference type="Google" id="ProtNLM"/>
    </source>
</evidence>
<dbReference type="InterPro" id="IPR013268">
    <property type="entry name" value="UTP16"/>
</dbReference>
<gene>
    <name evidence="2" type="ORF">BDY21DRAFT_47627</name>
</gene>
<feature type="compositionally biased region" description="Basic and acidic residues" evidence="1">
    <location>
        <begin position="229"/>
        <end position="246"/>
    </location>
</feature>
<name>A0A6A6NWX4_9PEZI</name>
<feature type="compositionally biased region" description="Basic residues" evidence="1">
    <location>
        <begin position="384"/>
        <end position="393"/>
    </location>
</feature>
<organism evidence="2 3">
    <name type="scientific">Lineolata rhizophorae</name>
    <dbReference type="NCBI Taxonomy" id="578093"/>
    <lineage>
        <taxon>Eukaryota</taxon>
        <taxon>Fungi</taxon>
        <taxon>Dikarya</taxon>
        <taxon>Ascomycota</taxon>
        <taxon>Pezizomycotina</taxon>
        <taxon>Dothideomycetes</taxon>
        <taxon>Dothideomycetes incertae sedis</taxon>
        <taxon>Lineolatales</taxon>
        <taxon>Lineolataceae</taxon>
        <taxon>Lineolata</taxon>
    </lineage>
</organism>
<dbReference type="EMBL" id="MU001683">
    <property type="protein sequence ID" value="KAF2456295.1"/>
    <property type="molecule type" value="Genomic_DNA"/>
</dbReference>
<feature type="compositionally biased region" description="Low complexity" evidence="1">
    <location>
        <begin position="207"/>
        <end position="225"/>
    </location>
</feature>
<feature type="compositionally biased region" description="Acidic residues" evidence="1">
    <location>
        <begin position="196"/>
        <end position="205"/>
    </location>
</feature>
<feature type="compositionally biased region" description="Acidic residues" evidence="1">
    <location>
        <begin position="135"/>
        <end position="147"/>
    </location>
</feature>
<feature type="region of interest" description="Disordered" evidence="1">
    <location>
        <begin position="1"/>
        <end position="324"/>
    </location>
</feature>
<evidence type="ECO:0000313" key="2">
    <source>
        <dbReference type="EMBL" id="KAF2456295.1"/>
    </source>
</evidence>
<feature type="compositionally biased region" description="Basic residues" evidence="1">
    <location>
        <begin position="254"/>
        <end position="269"/>
    </location>
</feature>
<sequence>MLSRVASFLRRSATPARSSPAPADAADTHADAQTHANEYMSQHRDMPAEPGEEGEQQQQQQGHKRSLDEAAPPSKKQRLGEGADVPAVAVVGEGSSPDHAASQKPDAAATGEASAVDGKALEIRTVESSTRDRDDGDDEGTEPEDDVVQQHVRFRSKSPPEEAIVDERAAHAVPRPSAEPDAAAETSDEQQKAWEGEDESSDEAPEAISGSAAADLAKAAQKGASKAIQEQEAKAKRSRRTRDELLKTQAAGSFRKHADKAKSKKRKRGGASDTSSDEEERPPPLRLASEHITSGYALPAELLNSIDEVRPPTPPRLEATPAQKTHIKFAEGPKAGKTPKDVKRGPVSVRVLDEQNPVLAPKADGAMRSVRERWLMGREGQGSRRGRKERRRPAANMERKGRKRGFLRQ</sequence>
<dbReference type="AlphaFoldDB" id="A0A6A6NWX4"/>
<dbReference type="Proteomes" id="UP000799766">
    <property type="component" value="Unassembled WGS sequence"/>
</dbReference>
<feature type="compositionally biased region" description="Low complexity" evidence="1">
    <location>
        <begin position="10"/>
        <end position="25"/>
    </location>
</feature>
<protein>
    <recommendedName>
        <fullName evidence="4">U3 snoRNA associated-domain-containing protein</fullName>
    </recommendedName>
</protein>
<dbReference type="OrthoDB" id="5423707at2759"/>
<evidence type="ECO:0000313" key="3">
    <source>
        <dbReference type="Proteomes" id="UP000799766"/>
    </source>
</evidence>
<proteinExistence type="predicted"/>
<reference evidence="2" key="1">
    <citation type="journal article" date="2020" name="Stud. Mycol.">
        <title>101 Dothideomycetes genomes: a test case for predicting lifestyles and emergence of pathogens.</title>
        <authorList>
            <person name="Haridas S."/>
            <person name="Albert R."/>
            <person name="Binder M."/>
            <person name="Bloem J."/>
            <person name="Labutti K."/>
            <person name="Salamov A."/>
            <person name="Andreopoulos B."/>
            <person name="Baker S."/>
            <person name="Barry K."/>
            <person name="Bills G."/>
            <person name="Bluhm B."/>
            <person name="Cannon C."/>
            <person name="Castanera R."/>
            <person name="Culley D."/>
            <person name="Daum C."/>
            <person name="Ezra D."/>
            <person name="Gonzalez J."/>
            <person name="Henrissat B."/>
            <person name="Kuo A."/>
            <person name="Liang C."/>
            <person name="Lipzen A."/>
            <person name="Lutzoni F."/>
            <person name="Magnuson J."/>
            <person name="Mondo S."/>
            <person name="Nolan M."/>
            <person name="Ohm R."/>
            <person name="Pangilinan J."/>
            <person name="Park H.-J."/>
            <person name="Ramirez L."/>
            <person name="Alfaro M."/>
            <person name="Sun H."/>
            <person name="Tritt A."/>
            <person name="Yoshinaga Y."/>
            <person name="Zwiers L.-H."/>
            <person name="Turgeon B."/>
            <person name="Goodwin S."/>
            <person name="Spatafora J."/>
            <person name="Crous P."/>
            <person name="Grigoriev I."/>
        </authorList>
    </citation>
    <scope>NUCLEOTIDE SEQUENCE</scope>
    <source>
        <strain evidence="2">ATCC 16933</strain>
    </source>
</reference>
<dbReference type="GO" id="GO:0030515">
    <property type="term" value="F:snoRNA binding"/>
    <property type="evidence" value="ECO:0007669"/>
    <property type="project" value="InterPro"/>
</dbReference>
<dbReference type="Pfam" id="PF08297">
    <property type="entry name" value="U3_snoRNA_assoc"/>
    <property type="match status" value="1"/>
</dbReference>
<keyword evidence="3" id="KW-1185">Reference proteome</keyword>
<feature type="region of interest" description="Disordered" evidence="1">
    <location>
        <begin position="370"/>
        <end position="409"/>
    </location>
</feature>
<accession>A0A6A6NWX4</accession>
<evidence type="ECO:0000256" key="1">
    <source>
        <dbReference type="SAM" id="MobiDB-lite"/>
    </source>
</evidence>
<feature type="compositionally biased region" description="Basic and acidic residues" evidence="1">
    <location>
        <begin position="119"/>
        <end position="134"/>
    </location>
</feature>
<dbReference type="GO" id="GO:0006364">
    <property type="term" value="P:rRNA processing"/>
    <property type="evidence" value="ECO:0007669"/>
    <property type="project" value="InterPro"/>
</dbReference>
<feature type="compositionally biased region" description="Basic residues" evidence="1">
    <location>
        <begin position="400"/>
        <end position="409"/>
    </location>
</feature>